<gene>
    <name evidence="2" type="ORF">TSUD_53310</name>
</gene>
<evidence type="ECO:0000313" key="3">
    <source>
        <dbReference type="Proteomes" id="UP000242715"/>
    </source>
</evidence>
<feature type="compositionally biased region" description="Basic and acidic residues" evidence="1">
    <location>
        <begin position="15"/>
        <end position="24"/>
    </location>
</feature>
<keyword evidence="3" id="KW-1185">Reference proteome</keyword>
<feature type="region of interest" description="Disordered" evidence="1">
    <location>
        <begin position="1"/>
        <end position="24"/>
    </location>
</feature>
<evidence type="ECO:0000256" key="1">
    <source>
        <dbReference type="SAM" id="MobiDB-lite"/>
    </source>
</evidence>
<dbReference type="EMBL" id="DF973402">
    <property type="protein sequence ID" value="GAU29679.1"/>
    <property type="molecule type" value="Genomic_DNA"/>
</dbReference>
<dbReference type="Proteomes" id="UP000242715">
    <property type="component" value="Unassembled WGS sequence"/>
</dbReference>
<organism evidence="2 3">
    <name type="scientific">Trifolium subterraneum</name>
    <name type="common">Subterranean clover</name>
    <dbReference type="NCBI Taxonomy" id="3900"/>
    <lineage>
        <taxon>Eukaryota</taxon>
        <taxon>Viridiplantae</taxon>
        <taxon>Streptophyta</taxon>
        <taxon>Embryophyta</taxon>
        <taxon>Tracheophyta</taxon>
        <taxon>Spermatophyta</taxon>
        <taxon>Magnoliopsida</taxon>
        <taxon>eudicotyledons</taxon>
        <taxon>Gunneridae</taxon>
        <taxon>Pentapetalae</taxon>
        <taxon>rosids</taxon>
        <taxon>fabids</taxon>
        <taxon>Fabales</taxon>
        <taxon>Fabaceae</taxon>
        <taxon>Papilionoideae</taxon>
        <taxon>50 kb inversion clade</taxon>
        <taxon>NPAAA clade</taxon>
        <taxon>Hologalegina</taxon>
        <taxon>IRL clade</taxon>
        <taxon>Trifolieae</taxon>
        <taxon>Trifolium</taxon>
    </lineage>
</organism>
<dbReference type="AlphaFoldDB" id="A0A2Z6NDC8"/>
<protein>
    <submittedName>
        <fullName evidence="2">Uncharacterized protein</fullName>
    </submittedName>
</protein>
<evidence type="ECO:0000313" key="2">
    <source>
        <dbReference type="EMBL" id="GAU29679.1"/>
    </source>
</evidence>
<reference evidence="3" key="1">
    <citation type="journal article" date="2017" name="Front. Plant Sci.">
        <title>Climate Clever Clovers: New Paradigm to Reduce the Environmental Footprint of Ruminants by Breeding Low Methanogenic Forages Utilizing Haplotype Variation.</title>
        <authorList>
            <person name="Kaur P."/>
            <person name="Appels R."/>
            <person name="Bayer P.E."/>
            <person name="Keeble-Gagnere G."/>
            <person name="Wang J."/>
            <person name="Hirakawa H."/>
            <person name="Shirasawa K."/>
            <person name="Vercoe P."/>
            <person name="Stefanova K."/>
            <person name="Durmic Z."/>
            <person name="Nichols P."/>
            <person name="Revell C."/>
            <person name="Isobe S.N."/>
            <person name="Edwards D."/>
            <person name="Erskine W."/>
        </authorList>
    </citation>
    <scope>NUCLEOTIDE SEQUENCE [LARGE SCALE GENOMIC DNA]</scope>
    <source>
        <strain evidence="3">cv. Daliak</strain>
    </source>
</reference>
<sequence>MSAAIAEPATHASRARREPIQQKQHVDCTPVVAGMLHRANGNQGWKNISHDIAASASTCHDLHLPPLTLSDVDFSPQSNLRYPLALSPVSALLPVKAVTGTAALVLP</sequence>
<proteinExistence type="predicted"/>
<name>A0A2Z6NDC8_TRISU</name>
<accession>A0A2Z6NDC8</accession>